<accession>A0AAD4N6Y9</accession>
<keyword evidence="6" id="KW-1185">Reference proteome</keyword>
<dbReference type="GO" id="GO:0005681">
    <property type="term" value="C:spliceosomal complex"/>
    <property type="evidence" value="ECO:0007669"/>
    <property type="project" value="TreeGrafter"/>
</dbReference>
<evidence type="ECO:0000313" key="6">
    <source>
        <dbReference type="Proteomes" id="UP001201812"/>
    </source>
</evidence>
<comment type="subcellular location">
    <subcellularLocation>
        <location evidence="1">Nucleus</location>
    </subcellularLocation>
</comment>
<feature type="region of interest" description="Disordered" evidence="4">
    <location>
        <begin position="1"/>
        <end position="51"/>
    </location>
</feature>
<evidence type="ECO:0000256" key="4">
    <source>
        <dbReference type="SAM" id="MobiDB-lite"/>
    </source>
</evidence>
<evidence type="ECO:0000256" key="3">
    <source>
        <dbReference type="ARBA" id="ARBA00023242"/>
    </source>
</evidence>
<dbReference type="EMBL" id="JAKKPZ010000014">
    <property type="protein sequence ID" value="KAI1713879.1"/>
    <property type="molecule type" value="Genomic_DNA"/>
</dbReference>
<protein>
    <submittedName>
        <fullName evidence="5">Hepatocellular carcinoma-associated antigen 59 domain-containing protein</fullName>
    </submittedName>
</protein>
<dbReference type="Pfam" id="PF07052">
    <property type="entry name" value="Hep_59"/>
    <property type="match status" value="1"/>
</dbReference>
<dbReference type="PANTHER" id="PTHR13486">
    <property type="entry name" value="TELOMERE LENGTH AND SILENCING PROTEIN 1 TLS1 FAMILY MEMBER"/>
    <property type="match status" value="1"/>
</dbReference>
<dbReference type="GO" id="GO:0000398">
    <property type="term" value="P:mRNA splicing, via spliceosome"/>
    <property type="evidence" value="ECO:0007669"/>
    <property type="project" value="TreeGrafter"/>
</dbReference>
<dbReference type="PANTHER" id="PTHR13486:SF2">
    <property type="entry name" value="SPLICING FACTOR C9ORF78"/>
    <property type="match status" value="1"/>
</dbReference>
<gene>
    <name evidence="5" type="ORF">DdX_08762</name>
</gene>
<keyword evidence="3" id="KW-0539">Nucleus</keyword>
<organism evidence="5 6">
    <name type="scientific">Ditylenchus destructor</name>
    <dbReference type="NCBI Taxonomy" id="166010"/>
    <lineage>
        <taxon>Eukaryota</taxon>
        <taxon>Metazoa</taxon>
        <taxon>Ecdysozoa</taxon>
        <taxon>Nematoda</taxon>
        <taxon>Chromadorea</taxon>
        <taxon>Rhabditida</taxon>
        <taxon>Tylenchina</taxon>
        <taxon>Tylenchomorpha</taxon>
        <taxon>Sphaerularioidea</taxon>
        <taxon>Anguinidae</taxon>
        <taxon>Anguininae</taxon>
        <taxon>Ditylenchus</taxon>
    </lineage>
</organism>
<dbReference type="InterPro" id="IPR010756">
    <property type="entry name" value="Tls1-like"/>
</dbReference>
<comment type="caution">
    <text evidence="5">The sequence shown here is derived from an EMBL/GenBank/DDBJ whole genome shotgun (WGS) entry which is preliminary data.</text>
</comment>
<dbReference type="AlphaFoldDB" id="A0AAD4N6Y9"/>
<sequence>MDVPTFRKPAKARNIKLRTVPSAQEGDKESESEQDVESQLNDIREAQKGRLRQHGMTAVECAVGKELAKEFNQLDEDPFRMKGGGMLRLSDDRKAALAAADIENDIKEQFKKETLLRDENEEMRKYIDLKLKRKEVVPSNVENSILLRAAGKMKGYTSSKSNEELLSNQMLVGIPEVDLGIDVRISNIIDTEKKKMELFRKKQAKEGNEGTIK</sequence>
<evidence type="ECO:0000256" key="1">
    <source>
        <dbReference type="ARBA" id="ARBA00004123"/>
    </source>
</evidence>
<evidence type="ECO:0000313" key="5">
    <source>
        <dbReference type="EMBL" id="KAI1713879.1"/>
    </source>
</evidence>
<reference evidence="5" key="1">
    <citation type="submission" date="2022-01" db="EMBL/GenBank/DDBJ databases">
        <title>Genome Sequence Resource for Two Populations of Ditylenchus destructor, the Migratory Endoparasitic Phytonematode.</title>
        <authorList>
            <person name="Zhang H."/>
            <person name="Lin R."/>
            <person name="Xie B."/>
        </authorList>
    </citation>
    <scope>NUCLEOTIDE SEQUENCE</scope>
    <source>
        <strain evidence="5">BazhouSP</strain>
    </source>
</reference>
<proteinExistence type="inferred from homology"/>
<dbReference type="Proteomes" id="UP001201812">
    <property type="component" value="Unassembled WGS sequence"/>
</dbReference>
<comment type="similarity">
    <text evidence="2">Belongs to the TLS1 family.</text>
</comment>
<name>A0AAD4N6Y9_9BILA</name>
<evidence type="ECO:0000256" key="2">
    <source>
        <dbReference type="ARBA" id="ARBA00007643"/>
    </source>
</evidence>